<dbReference type="Proteomes" id="UP000663845">
    <property type="component" value="Unassembled WGS sequence"/>
</dbReference>
<dbReference type="Gene3D" id="2.60.120.200">
    <property type="match status" value="2"/>
</dbReference>
<dbReference type="AlphaFoldDB" id="A0A818WWZ6"/>
<evidence type="ECO:0000313" key="2">
    <source>
        <dbReference type="EMBL" id="CAF3731540.1"/>
    </source>
</evidence>
<dbReference type="Pfam" id="PF13385">
    <property type="entry name" value="Laminin_G_3"/>
    <property type="match status" value="2"/>
</dbReference>
<dbReference type="EMBL" id="CAJNOG010001826">
    <property type="protein sequence ID" value="CAF1473614.1"/>
    <property type="molecule type" value="Genomic_DNA"/>
</dbReference>
<name>A0A818WWZ6_9BILA</name>
<dbReference type="SUPFAM" id="SSF49899">
    <property type="entry name" value="Concanavalin A-like lectins/glucanases"/>
    <property type="match status" value="2"/>
</dbReference>
<organism evidence="2 3">
    <name type="scientific">Adineta steineri</name>
    <dbReference type="NCBI Taxonomy" id="433720"/>
    <lineage>
        <taxon>Eukaryota</taxon>
        <taxon>Metazoa</taxon>
        <taxon>Spiralia</taxon>
        <taxon>Gnathifera</taxon>
        <taxon>Rotifera</taxon>
        <taxon>Eurotatoria</taxon>
        <taxon>Bdelloidea</taxon>
        <taxon>Adinetida</taxon>
        <taxon>Adinetidae</taxon>
        <taxon>Adineta</taxon>
    </lineage>
</organism>
<gene>
    <name evidence="1" type="ORF">JYZ213_LOCUS41955</name>
    <name evidence="2" type="ORF">OXD698_LOCUS14308</name>
</gene>
<accession>A0A818WWZ6</accession>
<comment type="caution">
    <text evidence="2">The sequence shown here is derived from an EMBL/GenBank/DDBJ whole genome shotgun (WGS) entry which is preliminary data.</text>
</comment>
<dbReference type="EMBL" id="CAJOAZ010000898">
    <property type="protein sequence ID" value="CAF3731540.1"/>
    <property type="molecule type" value="Genomic_DNA"/>
</dbReference>
<reference evidence="2" key="1">
    <citation type="submission" date="2021-02" db="EMBL/GenBank/DDBJ databases">
        <authorList>
            <person name="Nowell W R."/>
        </authorList>
    </citation>
    <scope>NUCLEOTIDE SEQUENCE</scope>
</reference>
<proteinExistence type="predicted"/>
<evidence type="ECO:0000313" key="3">
    <source>
        <dbReference type="Proteomes" id="UP000663844"/>
    </source>
</evidence>
<evidence type="ECO:0000313" key="1">
    <source>
        <dbReference type="EMBL" id="CAF1473614.1"/>
    </source>
</evidence>
<dbReference type="InterPro" id="IPR013320">
    <property type="entry name" value="ConA-like_dom_sf"/>
</dbReference>
<protein>
    <recommendedName>
        <fullName evidence="4">LamG-like jellyroll fold domain-containing protein</fullName>
    </recommendedName>
</protein>
<sequence length="515" mass="55216">MTRYITENYVEEVVAQFSVDNYSDDSTYYVNTIYEGSTNVILRHDAYDLVGNPLQSPVIMCFCSTDVCNIDFETCATGINYNSTTSTINGSTSSTTNAGTSSIPTVTTTPAGTTTNSSLTSQYMIAFYSFDGNALDLYSTYNGTLMGGATFTTAGYVRQALLLSSNTQYVQTSFINVAYQSFTISGWISTTSLMNASIFSQCSARVARKCLTLGILNRYLFMDFFGGFNTTGTTILNASKWFHVAFVYDQVAQQQLIYLNGIENGRSAVGSTPPYTGTCQSVKLGAPLIGAIDQLLVTNRAKAANEILTDATLVAAYSFNGNLLDSSPNGLNGSGSMSFSNSGRLGQALQFSNTSALFQSTGLTALKTLNQSFSISLWLKPQVTFSGSSVLVLSSTNWCMQLVGITSSGALVFKINGMSSSAQNISTTNWIHLAYTYSQINEARFFINGNLVGNLQALFTPANSSVTLNIGGRPSTNPSCTSSSITSGFYQGLVDELKIFSRELSSTDIIALANP</sequence>
<dbReference type="Proteomes" id="UP000663844">
    <property type="component" value="Unassembled WGS sequence"/>
</dbReference>
<evidence type="ECO:0008006" key="4">
    <source>
        <dbReference type="Google" id="ProtNLM"/>
    </source>
</evidence>